<feature type="non-terminal residue" evidence="3">
    <location>
        <position position="1"/>
    </location>
</feature>
<evidence type="ECO:0008006" key="6">
    <source>
        <dbReference type="Google" id="ProtNLM"/>
    </source>
</evidence>
<dbReference type="PaxDb" id="55529-EKX47439"/>
<dbReference type="AlphaFoldDB" id="L1JH14"/>
<dbReference type="PANTHER" id="PTHR12499">
    <property type="entry name" value="OPTIC ATROPHY 3 PROTEIN OPA3"/>
    <property type="match status" value="1"/>
</dbReference>
<proteinExistence type="inferred from homology"/>
<accession>L1JH14</accession>
<name>L1JH14_GUITC</name>
<dbReference type="GeneID" id="17303949"/>
<dbReference type="GO" id="GO:0019216">
    <property type="term" value="P:regulation of lipid metabolic process"/>
    <property type="evidence" value="ECO:0007669"/>
    <property type="project" value="TreeGrafter"/>
</dbReference>
<dbReference type="OrthoDB" id="2129069at2759"/>
<evidence type="ECO:0000256" key="2">
    <source>
        <dbReference type="ARBA" id="ARBA00023054"/>
    </source>
</evidence>
<reference evidence="3 5" key="1">
    <citation type="journal article" date="2012" name="Nature">
        <title>Algal genomes reveal evolutionary mosaicism and the fate of nucleomorphs.</title>
        <authorList>
            <consortium name="DOE Joint Genome Institute"/>
            <person name="Curtis B.A."/>
            <person name="Tanifuji G."/>
            <person name="Burki F."/>
            <person name="Gruber A."/>
            <person name="Irimia M."/>
            <person name="Maruyama S."/>
            <person name="Arias M.C."/>
            <person name="Ball S.G."/>
            <person name="Gile G.H."/>
            <person name="Hirakawa Y."/>
            <person name="Hopkins J.F."/>
            <person name="Kuo A."/>
            <person name="Rensing S.A."/>
            <person name="Schmutz J."/>
            <person name="Symeonidi A."/>
            <person name="Elias M."/>
            <person name="Eveleigh R.J."/>
            <person name="Herman E.K."/>
            <person name="Klute M.J."/>
            <person name="Nakayama T."/>
            <person name="Obornik M."/>
            <person name="Reyes-Prieto A."/>
            <person name="Armbrust E.V."/>
            <person name="Aves S.J."/>
            <person name="Beiko R.G."/>
            <person name="Coutinho P."/>
            <person name="Dacks J.B."/>
            <person name="Durnford D.G."/>
            <person name="Fast N.M."/>
            <person name="Green B.R."/>
            <person name="Grisdale C.J."/>
            <person name="Hempel F."/>
            <person name="Henrissat B."/>
            <person name="Hoppner M.P."/>
            <person name="Ishida K."/>
            <person name="Kim E."/>
            <person name="Koreny L."/>
            <person name="Kroth P.G."/>
            <person name="Liu Y."/>
            <person name="Malik S.B."/>
            <person name="Maier U.G."/>
            <person name="McRose D."/>
            <person name="Mock T."/>
            <person name="Neilson J.A."/>
            <person name="Onodera N.T."/>
            <person name="Poole A.M."/>
            <person name="Pritham E.J."/>
            <person name="Richards T.A."/>
            <person name="Rocap G."/>
            <person name="Roy S.W."/>
            <person name="Sarai C."/>
            <person name="Schaack S."/>
            <person name="Shirato S."/>
            <person name="Slamovits C.H."/>
            <person name="Spencer D.F."/>
            <person name="Suzuki S."/>
            <person name="Worden A.Z."/>
            <person name="Zauner S."/>
            <person name="Barry K."/>
            <person name="Bell C."/>
            <person name="Bharti A.K."/>
            <person name="Crow J.A."/>
            <person name="Grimwood J."/>
            <person name="Kramer R."/>
            <person name="Lindquist E."/>
            <person name="Lucas S."/>
            <person name="Salamov A."/>
            <person name="McFadden G.I."/>
            <person name="Lane C.E."/>
            <person name="Keeling P.J."/>
            <person name="Gray M.W."/>
            <person name="Grigoriev I.V."/>
            <person name="Archibald J.M."/>
        </authorList>
    </citation>
    <scope>NUCLEOTIDE SEQUENCE</scope>
    <source>
        <strain evidence="3 5">CCMP2712</strain>
    </source>
</reference>
<sequence length="123" mass="13750">LFKVAILAIRQAAKPMANVLIARSIKYDRVKRTCAGAAQIMHRMEIRMKLFGTSIRVKEIAPLAEEEAIKQGATLISEGVVFGIGISLLVLETRRAKWSEGIKNEKLEKSFVNLDERLDGIEK</sequence>
<organism evidence="3">
    <name type="scientific">Guillardia theta (strain CCMP2712)</name>
    <name type="common">Cryptophyte</name>
    <dbReference type="NCBI Taxonomy" id="905079"/>
    <lineage>
        <taxon>Eukaryota</taxon>
        <taxon>Cryptophyceae</taxon>
        <taxon>Pyrenomonadales</taxon>
        <taxon>Geminigeraceae</taxon>
        <taxon>Guillardia</taxon>
    </lineage>
</organism>
<feature type="non-terminal residue" evidence="3">
    <location>
        <position position="123"/>
    </location>
</feature>
<reference evidence="4" key="3">
    <citation type="submission" date="2016-03" db="UniProtKB">
        <authorList>
            <consortium name="EnsemblProtists"/>
        </authorList>
    </citation>
    <scope>IDENTIFICATION</scope>
</reference>
<evidence type="ECO:0000313" key="5">
    <source>
        <dbReference type="Proteomes" id="UP000011087"/>
    </source>
</evidence>
<dbReference type="RefSeq" id="XP_005834419.1">
    <property type="nucleotide sequence ID" value="XM_005834362.1"/>
</dbReference>
<dbReference type="eggNOG" id="KOG3335">
    <property type="taxonomic scope" value="Eukaryota"/>
</dbReference>
<dbReference type="KEGG" id="gtt:GUITHDRAFT_46539"/>
<dbReference type="Proteomes" id="UP000011087">
    <property type="component" value="Unassembled WGS sequence"/>
</dbReference>
<dbReference type="EnsemblProtists" id="EKX47439">
    <property type="protein sequence ID" value="EKX47439"/>
    <property type="gene ID" value="GUITHDRAFT_46539"/>
</dbReference>
<keyword evidence="2" id="KW-0175">Coiled coil</keyword>
<comment type="similarity">
    <text evidence="1">Belongs to the OPA3 family.</text>
</comment>
<dbReference type="EMBL" id="JH992990">
    <property type="protein sequence ID" value="EKX47439.1"/>
    <property type="molecule type" value="Genomic_DNA"/>
</dbReference>
<dbReference type="PANTHER" id="PTHR12499:SF0">
    <property type="entry name" value="OPTIC ATROPHY 3 PROTEIN"/>
    <property type="match status" value="1"/>
</dbReference>
<evidence type="ECO:0000313" key="4">
    <source>
        <dbReference type="EnsemblProtists" id="EKX47439"/>
    </source>
</evidence>
<evidence type="ECO:0000313" key="3">
    <source>
        <dbReference type="EMBL" id="EKX47439.1"/>
    </source>
</evidence>
<protein>
    <recommendedName>
        <fullName evidence="6">Optic atrophy 3-like protein</fullName>
    </recommendedName>
</protein>
<keyword evidence="5" id="KW-1185">Reference proteome</keyword>
<reference evidence="5" key="2">
    <citation type="submission" date="2012-11" db="EMBL/GenBank/DDBJ databases">
        <authorList>
            <person name="Kuo A."/>
            <person name="Curtis B.A."/>
            <person name="Tanifuji G."/>
            <person name="Burki F."/>
            <person name="Gruber A."/>
            <person name="Irimia M."/>
            <person name="Maruyama S."/>
            <person name="Arias M.C."/>
            <person name="Ball S.G."/>
            <person name="Gile G.H."/>
            <person name="Hirakawa Y."/>
            <person name="Hopkins J.F."/>
            <person name="Rensing S.A."/>
            <person name="Schmutz J."/>
            <person name="Symeonidi A."/>
            <person name="Elias M."/>
            <person name="Eveleigh R.J."/>
            <person name="Herman E.K."/>
            <person name="Klute M.J."/>
            <person name="Nakayama T."/>
            <person name="Obornik M."/>
            <person name="Reyes-Prieto A."/>
            <person name="Armbrust E.V."/>
            <person name="Aves S.J."/>
            <person name="Beiko R.G."/>
            <person name="Coutinho P."/>
            <person name="Dacks J.B."/>
            <person name="Durnford D.G."/>
            <person name="Fast N.M."/>
            <person name="Green B.R."/>
            <person name="Grisdale C."/>
            <person name="Hempe F."/>
            <person name="Henrissat B."/>
            <person name="Hoppner M.P."/>
            <person name="Ishida K.-I."/>
            <person name="Kim E."/>
            <person name="Koreny L."/>
            <person name="Kroth P.G."/>
            <person name="Liu Y."/>
            <person name="Malik S.-B."/>
            <person name="Maier U.G."/>
            <person name="McRose D."/>
            <person name="Mock T."/>
            <person name="Neilson J.A."/>
            <person name="Onodera N.T."/>
            <person name="Poole A.M."/>
            <person name="Pritham E.J."/>
            <person name="Richards T.A."/>
            <person name="Rocap G."/>
            <person name="Roy S.W."/>
            <person name="Sarai C."/>
            <person name="Schaack S."/>
            <person name="Shirato S."/>
            <person name="Slamovits C.H."/>
            <person name="Spencer D.F."/>
            <person name="Suzuki S."/>
            <person name="Worden A.Z."/>
            <person name="Zauner S."/>
            <person name="Barry K."/>
            <person name="Bell C."/>
            <person name="Bharti A.K."/>
            <person name="Crow J.A."/>
            <person name="Grimwood J."/>
            <person name="Kramer R."/>
            <person name="Lindquist E."/>
            <person name="Lucas S."/>
            <person name="Salamov A."/>
            <person name="McFadden G.I."/>
            <person name="Lane C.E."/>
            <person name="Keeling P.J."/>
            <person name="Gray M.W."/>
            <person name="Grigoriev I.V."/>
            <person name="Archibald J.M."/>
        </authorList>
    </citation>
    <scope>NUCLEOTIDE SEQUENCE</scope>
    <source>
        <strain evidence="5">CCMP2712</strain>
    </source>
</reference>
<evidence type="ECO:0000256" key="1">
    <source>
        <dbReference type="ARBA" id="ARBA00007584"/>
    </source>
</evidence>
<dbReference type="GO" id="GO:0005739">
    <property type="term" value="C:mitochondrion"/>
    <property type="evidence" value="ECO:0007669"/>
    <property type="project" value="TreeGrafter"/>
</dbReference>
<dbReference type="OMA" id="HYVQANH"/>
<gene>
    <name evidence="3" type="ORF">GUITHDRAFT_46539</name>
</gene>
<dbReference type="HOGENOM" id="CLU_074707_3_2_1"/>
<dbReference type="Pfam" id="PF07047">
    <property type="entry name" value="OPA3"/>
    <property type="match status" value="1"/>
</dbReference>
<dbReference type="InterPro" id="IPR010754">
    <property type="entry name" value="OPA3-like"/>
</dbReference>